<name>A0A0G1N142_9BACT</name>
<comment type="caution">
    <text evidence="1">The sequence shown here is derived from an EMBL/GenBank/DDBJ whole genome shotgun (WGS) entry which is preliminary data.</text>
</comment>
<organism evidence="1 2">
    <name type="scientific">Candidatus Magasanikbacteria bacterium GW2011_GWC2_45_8</name>
    <dbReference type="NCBI Taxonomy" id="1619050"/>
    <lineage>
        <taxon>Bacteria</taxon>
        <taxon>Candidatus Magasanikiibacteriota</taxon>
    </lineage>
</organism>
<gene>
    <name evidence="1" type="ORF">UX20_C0004G0026</name>
</gene>
<sequence length="68" mass="7808">MKTSYSIYLAGEWIETVQKLAVINPYNAQEFAYTFLASDRPAVIECPIDYSENTHVFNEELDNLVCEV</sequence>
<evidence type="ECO:0000313" key="2">
    <source>
        <dbReference type="Proteomes" id="UP000034911"/>
    </source>
</evidence>
<dbReference type="AlphaFoldDB" id="A0A0G1N142"/>
<dbReference type="STRING" id="1619050.UX20_C0004G0026"/>
<accession>A0A0G1N142</accession>
<dbReference type="Proteomes" id="UP000034911">
    <property type="component" value="Unassembled WGS sequence"/>
</dbReference>
<proteinExistence type="predicted"/>
<evidence type="ECO:0000313" key="1">
    <source>
        <dbReference type="EMBL" id="KKU14199.1"/>
    </source>
</evidence>
<reference evidence="1 2" key="1">
    <citation type="journal article" date="2015" name="Nature">
        <title>rRNA introns, odd ribosomes, and small enigmatic genomes across a large radiation of phyla.</title>
        <authorList>
            <person name="Brown C.T."/>
            <person name="Hug L.A."/>
            <person name="Thomas B.C."/>
            <person name="Sharon I."/>
            <person name="Castelle C.J."/>
            <person name="Singh A."/>
            <person name="Wilkins M.J."/>
            <person name="Williams K.H."/>
            <person name="Banfield J.F."/>
        </authorList>
    </citation>
    <scope>NUCLEOTIDE SEQUENCE [LARGE SCALE GENOMIC DNA]</scope>
</reference>
<protein>
    <submittedName>
        <fullName evidence="1">Uncharacterized protein</fullName>
    </submittedName>
</protein>
<dbReference type="EMBL" id="LCLH01000004">
    <property type="protein sequence ID" value="KKU14199.1"/>
    <property type="molecule type" value="Genomic_DNA"/>
</dbReference>